<evidence type="ECO:0000256" key="3">
    <source>
        <dbReference type="ARBA" id="ARBA00022475"/>
    </source>
</evidence>
<keyword evidence="6 8" id="KW-1133">Transmembrane helix</keyword>
<dbReference type="PANTHER" id="PTHR47715">
    <property type="entry name" value="TRYPTOPHAN/TYROSINE PERMEASE"/>
    <property type="match status" value="1"/>
</dbReference>
<feature type="transmembrane region" description="Helical" evidence="8">
    <location>
        <begin position="120"/>
        <end position="144"/>
    </location>
</feature>
<evidence type="ECO:0000256" key="2">
    <source>
        <dbReference type="ARBA" id="ARBA00022448"/>
    </source>
</evidence>
<feature type="transmembrane region" description="Helical" evidence="8">
    <location>
        <begin position="199"/>
        <end position="219"/>
    </location>
</feature>
<keyword evidence="10" id="KW-1185">Reference proteome</keyword>
<proteinExistence type="predicted"/>
<feature type="transmembrane region" description="Helical" evidence="8">
    <location>
        <begin position="231"/>
        <end position="251"/>
    </location>
</feature>
<dbReference type="InterPro" id="IPR018227">
    <property type="entry name" value="Amino_acid_transport_2"/>
</dbReference>
<dbReference type="Gene3D" id="1.20.1740.10">
    <property type="entry name" value="Amino acid/polyamine transporter I"/>
    <property type="match status" value="1"/>
</dbReference>
<dbReference type="AlphaFoldDB" id="A0A2H5QUF6"/>
<feature type="transmembrane region" description="Helical" evidence="8">
    <location>
        <begin position="87"/>
        <end position="108"/>
    </location>
</feature>
<dbReference type="EMBL" id="BDQV01000842">
    <property type="protein sequence ID" value="GAY68251.1"/>
    <property type="molecule type" value="Genomic_DNA"/>
</dbReference>
<keyword evidence="7 8" id="KW-0472">Membrane</keyword>
<keyword evidence="3" id="KW-1003">Cell membrane</keyword>
<keyword evidence="2" id="KW-0813">Transport</keyword>
<feature type="transmembrane region" description="Helical" evidence="8">
    <location>
        <begin position="481"/>
        <end position="499"/>
    </location>
</feature>
<evidence type="ECO:0008006" key="11">
    <source>
        <dbReference type="Google" id="ProtNLM"/>
    </source>
</evidence>
<feature type="transmembrane region" description="Helical" evidence="8">
    <location>
        <begin position="304"/>
        <end position="327"/>
    </location>
</feature>
<feature type="transmembrane region" description="Helical" evidence="8">
    <location>
        <begin position="449"/>
        <end position="469"/>
    </location>
</feature>
<feature type="transmembrane region" description="Helical" evidence="8">
    <location>
        <begin position="165"/>
        <end position="193"/>
    </location>
</feature>
<evidence type="ECO:0000256" key="5">
    <source>
        <dbReference type="ARBA" id="ARBA00022692"/>
    </source>
</evidence>
<organism evidence="9 10">
    <name type="scientific">Citrus unshiu</name>
    <name type="common">Satsuma mandarin</name>
    <name type="synonym">Citrus nobilis var. unshiu</name>
    <dbReference type="NCBI Taxonomy" id="55188"/>
    <lineage>
        <taxon>Eukaryota</taxon>
        <taxon>Viridiplantae</taxon>
        <taxon>Streptophyta</taxon>
        <taxon>Embryophyta</taxon>
        <taxon>Tracheophyta</taxon>
        <taxon>Spermatophyta</taxon>
        <taxon>Magnoliopsida</taxon>
        <taxon>eudicotyledons</taxon>
        <taxon>Gunneridae</taxon>
        <taxon>Pentapetalae</taxon>
        <taxon>rosids</taxon>
        <taxon>malvids</taxon>
        <taxon>Sapindales</taxon>
        <taxon>Rutaceae</taxon>
        <taxon>Aurantioideae</taxon>
        <taxon>Citrus</taxon>
    </lineage>
</organism>
<protein>
    <recommendedName>
        <fullName evidence="11">Tyrosine-specific transport protein</fullName>
    </recommendedName>
</protein>
<evidence type="ECO:0000313" key="9">
    <source>
        <dbReference type="EMBL" id="GAY68251.1"/>
    </source>
</evidence>
<dbReference type="PANTHER" id="PTHR47715:SF1">
    <property type="entry name" value="TRYPTOPHAN_TYROSINE PERMEASE"/>
    <property type="match status" value="1"/>
</dbReference>
<evidence type="ECO:0000256" key="7">
    <source>
        <dbReference type="ARBA" id="ARBA00023136"/>
    </source>
</evidence>
<comment type="caution">
    <text evidence="9">The sequence shown here is derived from an EMBL/GenBank/DDBJ whole genome shotgun (WGS) entry which is preliminary data.</text>
</comment>
<gene>
    <name evidence="9" type="ORF">CUMW_262670</name>
</gene>
<dbReference type="GO" id="GO:0003333">
    <property type="term" value="P:amino acid transmembrane transport"/>
    <property type="evidence" value="ECO:0007669"/>
    <property type="project" value="InterPro"/>
</dbReference>
<feature type="transmembrane region" description="Helical" evidence="8">
    <location>
        <begin position="511"/>
        <end position="531"/>
    </location>
</feature>
<name>A0A2H5QUF6_CITUN</name>
<comment type="subcellular location">
    <subcellularLocation>
        <location evidence="1">Cell inner membrane</location>
        <topology evidence="1">Multi-pass membrane protein</topology>
    </subcellularLocation>
</comment>
<evidence type="ECO:0000256" key="1">
    <source>
        <dbReference type="ARBA" id="ARBA00004429"/>
    </source>
</evidence>
<dbReference type="Pfam" id="PF03222">
    <property type="entry name" value="Trp_Tyr_perm"/>
    <property type="match status" value="1"/>
</dbReference>
<keyword evidence="5 8" id="KW-0812">Transmembrane</keyword>
<keyword evidence="4" id="KW-0997">Cell inner membrane</keyword>
<feature type="transmembrane region" description="Helical" evidence="8">
    <location>
        <begin position="271"/>
        <end position="292"/>
    </location>
</feature>
<dbReference type="GO" id="GO:0005886">
    <property type="term" value="C:plasma membrane"/>
    <property type="evidence" value="ECO:0007669"/>
    <property type="project" value="UniProtKB-SubCell"/>
</dbReference>
<accession>A0A2H5QUF6</accession>
<evidence type="ECO:0000313" key="10">
    <source>
        <dbReference type="Proteomes" id="UP000236630"/>
    </source>
</evidence>
<reference evidence="9 10" key="1">
    <citation type="journal article" date="2017" name="Front. Genet.">
        <title>Draft sequencing of the heterozygous diploid genome of Satsuma (Citrus unshiu Marc.) using a hybrid assembly approach.</title>
        <authorList>
            <person name="Shimizu T."/>
            <person name="Tanizawa Y."/>
            <person name="Mochizuki T."/>
            <person name="Nagasaki H."/>
            <person name="Yoshioka T."/>
            <person name="Toyoda A."/>
            <person name="Fujiyama A."/>
            <person name="Kaminuma E."/>
            <person name="Nakamura Y."/>
        </authorList>
    </citation>
    <scope>NUCLEOTIDE SEQUENCE [LARGE SCALE GENOMIC DNA]</scope>
    <source>
        <strain evidence="10">cv. Miyagawa wase</strain>
    </source>
</reference>
<evidence type="ECO:0000256" key="6">
    <source>
        <dbReference type="ARBA" id="ARBA00022989"/>
    </source>
</evidence>
<evidence type="ECO:0000256" key="8">
    <source>
        <dbReference type="SAM" id="Phobius"/>
    </source>
</evidence>
<dbReference type="Proteomes" id="UP000236630">
    <property type="component" value="Unassembled WGS sequence"/>
</dbReference>
<feature type="transmembrane region" description="Helical" evidence="8">
    <location>
        <begin position="347"/>
        <end position="369"/>
    </location>
</feature>
<evidence type="ECO:0000256" key="4">
    <source>
        <dbReference type="ARBA" id="ARBA00022519"/>
    </source>
</evidence>
<dbReference type="STRING" id="55188.A0A2H5QUF6"/>
<sequence>MLNSTVSHSRFSNSLHFNTHLHSHRHAISYSRPPLFTRISTNHRSFICITKCTATYNSGVPLPIVSNETVIYQKPQDTREASGEKSFWGAVSLIIGTAVGPGMLGLPAATIRSGSLPSTIAILLSWVYVISSIILVAELTFAAMEEDGVEEVSFTGLATKALGSHFGAFVALVYASLSFSLLVACVSGIGAIVSQLFPWMNHVLAHALFPLAVGIVIGLFPFKAIDVANRLLCFIMFFSITSLVAIGLSVARRNVLDSFAFASWNLSSILPAIPVTVLTLGFHVITPFICKIAGNNVSEARKAVLIGGTVPLVMVLSWNLIVLGLAGTNTTVSSRDPISLLLSVNPSALTAVQGFAFSALATSFIGYIVSLPKQLVDTLELILGKENSEESKRSKSRIVSNGNGTGRVGFVTYSDKIDLGNIGKISFNSSSSIGVSEVKPISILDGFNVLKIFVMPLVLSLPVLIASFFPSTFSRALDFAGVYANCFLFGILPPAMAYIQQSRKKLRSSILPGGNGALLLLFGIAIILGIWH</sequence>